<feature type="compositionally biased region" description="Basic and acidic residues" evidence="7">
    <location>
        <begin position="148"/>
        <end position="161"/>
    </location>
</feature>
<dbReference type="Pfam" id="PF01812">
    <property type="entry name" value="5-FTHF_cyc-lig"/>
    <property type="match status" value="1"/>
</dbReference>
<name>A0A8H6FTI1_9LECA</name>
<dbReference type="EMBL" id="JACCJC010000029">
    <property type="protein sequence ID" value="KAF6234486.1"/>
    <property type="molecule type" value="Genomic_DNA"/>
</dbReference>
<gene>
    <name evidence="8" type="ORF">HO173_007111</name>
</gene>
<evidence type="ECO:0000256" key="2">
    <source>
        <dbReference type="ARBA" id="ARBA00022741"/>
    </source>
</evidence>
<dbReference type="RefSeq" id="XP_037163877.1">
    <property type="nucleotide sequence ID" value="XM_037309016.1"/>
</dbReference>
<dbReference type="SUPFAM" id="SSF100950">
    <property type="entry name" value="NagB/RpiA/CoA transferase-like"/>
    <property type="match status" value="1"/>
</dbReference>
<dbReference type="GO" id="GO:0009396">
    <property type="term" value="P:folic acid-containing compound biosynthetic process"/>
    <property type="evidence" value="ECO:0007669"/>
    <property type="project" value="TreeGrafter"/>
</dbReference>
<dbReference type="OrthoDB" id="2015992at2759"/>
<reference evidence="8 9" key="1">
    <citation type="journal article" date="2020" name="Genomics">
        <title>Complete, high-quality genomes from long-read metagenomic sequencing of two wolf lichen thalli reveals enigmatic genome architecture.</title>
        <authorList>
            <person name="McKenzie S.K."/>
            <person name="Walston R.F."/>
            <person name="Allen J.L."/>
        </authorList>
    </citation>
    <scope>NUCLEOTIDE SEQUENCE [LARGE SCALE GENOMIC DNA]</scope>
    <source>
        <strain evidence="8">WasteWater2</strain>
    </source>
</reference>
<keyword evidence="2 6" id="KW-0547">Nucleotide-binding</keyword>
<evidence type="ECO:0000256" key="6">
    <source>
        <dbReference type="PIRSR" id="PIRSR006806-1"/>
    </source>
</evidence>
<feature type="compositionally biased region" description="Polar residues" evidence="7">
    <location>
        <begin position="138"/>
        <end position="147"/>
    </location>
</feature>
<comment type="catalytic activity">
    <reaction evidence="4">
        <text>(6S)-5-formyl-5,6,7,8-tetrahydrofolate + ATP = (6R)-5,10-methenyltetrahydrofolate + ADP + phosphate</text>
        <dbReference type="Rhea" id="RHEA:10488"/>
        <dbReference type="ChEBI" id="CHEBI:30616"/>
        <dbReference type="ChEBI" id="CHEBI:43474"/>
        <dbReference type="ChEBI" id="CHEBI:57455"/>
        <dbReference type="ChEBI" id="CHEBI:57457"/>
        <dbReference type="ChEBI" id="CHEBI:456216"/>
        <dbReference type="EC" id="6.3.3.2"/>
    </reaction>
</comment>
<comment type="similarity">
    <text evidence="1">Belongs to the 5-formyltetrahydrofolate cyclo-ligase family.</text>
</comment>
<proteinExistence type="inferred from homology"/>
<evidence type="ECO:0000256" key="1">
    <source>
        <dbReference type="ARBA" id="ARBA00010638"/>
    </source>
</evidence>
<dbReference type="EC" id="6.3.3.2" evidence="5"/>
<accession>A0A8H6FTI1</accession>
<sequence>MAGLRAAKKELRTLMRQRLSHMSPESLKQQSAAATEILLSLPEYKKAQCIGVYLSMPKGELVTTAIINDALRQGKQIFVPYIYHSKVQDCSKSCSTMDMVSLWSKSDYEGLEPDAWGIPSVAKNSIAERSRILEESGKSSGAVSQDSAKSETSSRSRSTESRRLDLIVMPGVAFDKGLGRLGHGKGFYDFFLERYHDLKVSLLGEETRMPFLVGLALDVQLSPDEIPTGASDWRLDALVVGDGSVIRK</sequence>
<comment type="caution">
    <text evidence="8">The sequence shown here is derived from an EMBL/GenBank/DDBJ whole genome shotgun (WGS) entry which is preliminary data.</text>
</comment>
<dbReference type="Gene3D" id="3.40.50.10420">
    <property type="entry name" value="NagB/RpiA/CoA transferase-like"/>
    <property type="match status" value="1"/>
</dbReference>
<evidence type="ECO:0000256" key="7">
    <source>
        <dbReference type="SAM" id="MobiDB-lite"/>
    </source>
</evidence>
<feature type="binding site" evidence="6">
    <location>
        <begin position="8"/>
        <end position="12"/>
    </location>
    <ligand>
        <name>ATP</name>
        <dbReference type="ChEBI" id="CHEBI:30616"/>
    </ligand>
</feature>
<keyword evidence="9" id="KW-1185">Reference proteome</keyword>
<dbReference type="GO" id="GO:0035999">
    <property type="term" value="P:tetrahydrofolate interconversion"/>
    <property type="evidence" value="ECO:0007669"/>
    <property type="project" value="TreeGrafter"/>
</dbReference>
<dbReference type="PANTHER" id="PTHR23407">
    <property type="entry name" value="ATPASE INHIBITOR/5-FORMYLTETRAHYDROFOLATE CYCLO-LIGASE"/>
    <property type="match status" value="1"/>
</dbReference>
<dbReference type="Proteomes" id="UP000578531">
    <property type="component" value="Unassembled WGS sequence"/>
</dbReference>
<evidence type="ECO:0000313" key="8">
    <source>
        <dbReference type="EMBL" id="KAF6234486.1"/>
    </source>
</evidence>
<keyword evidence="3 6" id="KW-0067">ATP-binding</keyword>
<evidence type="ECO:0000256" key="3">
    <source>
        <dbReference type="ARBA" id="ARBA00022840"/>
    </source>
</evidence>
<feature type="binding site" evidence="6">
    <location>
        <position position="54"/>
    </location>
    <ligand>
        <name>substrate</name>
    </ligand>
</feature>
<dbReference type="InterPro" id="IPR024185">
    <property type="entry name" value="FTHF_cligase-like_sf"/>
</dbReference>
<dbReference type="GO" id="GO:0030272">
    <property type="term" value="F:5-formyltetrahydrofolate cyclo-ligase activity"/>
    <property type="evidence" value="ECO:0007669"/>
    <property type="project" value="UniProtKB-EC"/>
</dbReference>
<evidence type="ECO:0000256" key="4">
    <source>
        <dbReference type="ARBA" id="ARBA00036539"/>
    </source>
</evidence>
<feature type="binding site" evidence="6">
    <location>
        <position position="60"/>
    </location>
    <ligand>
        <name>substrate</name>
    </ligand>
</feature>
<protein>
    <recommendedName>
        <fullName evidence="5">5-formyltetrahydrofolate cyclo-ligase</fullName>
        <ecNumber evidence="5">6.3.3.2</ecNumber>
    </recommendedName>
</protein>
<dbReference type="AlphaFoldDB" id="A0A8H6FTI1"/>
<feature type="binding site" evidence="6">
    <location>
        <begin position="180"/>
        <end position="188"/>
    </location>
    <ligand>
        <name>ATP</name>
        <dbReference type="ChEBI" id="CHEBI:30616"/>
    </ligand>
</feature>
<dbReference type="PIRSF" id="PIRSF006806">
    <property type="entry name" value="FTHF_cligase"/>
    <property type="match status" value="1"/>
</dbReference>
<dbReference type="InterPro" id="IPR002698">
    <property type="entry name" value="FTHF_cligase"/>
</dbReference>
<dbReference type="GO" id="GO:0005739">
    <property type="term" value="C:mitochondrion"/>
    <property type="evidence" value="ECO:0007669"/>
    <property type="project" value="TreeGrafter"/>
</dbReference>
<dbReference type="PANTHER" id="PTHR23407:SF1">
    <property type="entry name" value="5-FORMYLTETRAHYDROFOLATE CYCLO-LIGASE"/>
    <property type="match status" value="1"/>
</dbReference>
<organism evidence="8 9">
    <name type="scientific">Letharia columbiana</name>
    <dbReference type="NCBI Taxonomy" id="112416"/>
    <lineage>
        <taxon>Eukaryota</taxon>
        <taxon>Fungi</taxon>
        <taxon>Dikarya</taxon>
        <taxon>Ascomycota</taxon>
        <taxon>Pezizomycotina</taxon>
        <taxon>Lecanoromycetes</taxon>
        <taxon>OSLEUM clade</taxon>
        <taxon>Lecanoromycetidae</taxon>
        <taxon>Lecanorales</taxon>
        <taxon>Lecanorineae</taxon>
        <taxon>Parmeliaceae</taxon>
        <taxon>Letharia</taxon>
    </lineage>
</organism>
<dbReference type="InterPro" id="IPR037171">
    <property type="entry name" value="NagB/RpiA_transferase-like"/>
</dbReference>
<dbReference type="GO" id="GO:0005524">
    <property type="term" value="F:ATP binding"/>
    <property type="evidence" value="ECO:0007669"/>
    <property type="project" value="UniProtKB-KW"/>
</dbReference>
<evidence type="ECO:0000256" key="5">
    <source>
        <dbReference type="ARBA" id="ARBA00038966"/>
    </source>
</evidence>
<evidence type="ECO:0000313" key="9">
    <source>
        <dbReference type="Proteomes" id="UP000578531"/>
    </source>
</evidence>
<dbReference type="GeneID" id="59288768"/>
<feature type="region of interest" description="Disordered" evidence="7">
    <location>
        <begin position="136"/>
        <end position="161"/>
    </location>
</feature>